<reference evidence="1 2" key="1">
    <citation type="journal article" date="2019" name="Int. J. Syst. Evol. Microbiol.">
        <title>The Global Catalogue of Microorganisms (GCM) 10K type strain sequencing project: providing services to taxonomists for standard genome sequencing and annotation.</title>
        <authorList>
            <consortium name="The Broad Institute Genomics Platform"/>
            <consortium name="The Broad Institute Genome Sequencing Center for Infectious Disease"/>
            <person name="Wu L."/>
            <person name="Ma J."/>
        </authorList>
    </citation>
    <scope>NUCLEOTIDE SEQUENCE [LARGE SCALE GENOMIC DNA]</scope>
    <source>
        <strain evidence="1 2">JCM 14735</strain>
    </source>
</reference>
<sequence>MHPDRAPDGGGMSEVVAPPISRTYLAPDAPFPVDLTELSLAELHVLHSKVGRQLEREYLAGAAGAHPVTLERHQELTVELDAREIVRPGHTS</sequence>
<organism evidence="1 2">
    <name type="scientific">Kocuria aegyptia</name>
    <dbReference type="NCBI Taxonomy" id="330943"/>
    <lineage>
        <taxon>Bacteria</taxon>
        <taxon>Bacillati</taxon>
        <taxon>Actinomycetota</taxon>
        <taxon>Actinomycetes</taxon>
        <taxon>Micrococcales</taxon>
        <taxon>Micrococcaceae</taxon>
        <taxon>Kocuria</taxon>
    </lineage>
</organism>
<comment type="caution">
    <text evidence="1">The sequence shown here is derived from an EMBL/GenBank/DDBJ whole genome shotgun (WGS) entry which is preliminary data.</text>
</comment>
<evidence type="ECO:0008006" key="3">
    <source>
        <dbReference type="Google" id="ProtNLM"/>
    </source>
</evidence>
<protein>
    <recommendedName>
        <fullName evidence="3">Molecular chaperone DnaJ</fullName>
    </recommendedName>
</protein>
<evidence type="ECO:0000313" key="2">
    <source>
        <dbReference type="Proteomes" id="UP001501204"/>
    </source>
</evidence>
<name>A0ABN2K777_9MICC</name>
<keyword evidence="2" id="KW-1185">Reference proteome</keyword>
<evidence type="ECO:0000313" key="1">
    <source>
        <dbReference type="EMBL" id="GAA1749772.1"/>
    </source>
</evidence>
<proteinExistence type="predicted"/>
<accession>A0ABN2K777</accession>
<gene>
    <name evidence="1" type="ORF">GCM10009767_05850</name>
</gene>
<dbReference type="Proteomes" id="UP001501204">
    <property type="component" value="Unassembled WGS sequence"/>
</dbReference>
<dbReference type="EMBL" id="BAAAOA010000007">
    <property type="protein sequence ID" value="GAA1749772.1"/>
    <property type="molecule type" value="Genomic_DNA"/>
</dbReference>